<dbReference type="EMBL" id="JALU01000030">
    <property type="protein sequence ID" value="EUC51452.1"/>
    <property type="molecule type" value="Genomic_DNA"/>
</dbReference>
<dbReference type="Proteomes" id="UP000022645">
    <property type="component" value="Unassembled WGS sequence"/>
</dbReference>
<evidence type="ECO:0000313" key="2">
    <source>
        <dbReference type="Proteomes" id="UP000022645"/>
    </source>
</evidence>
<organism evidence="1 2">
    <name type="scientific">Mogibacterium timidum ATCC 33093</name>
    <dbReference type="NCBI Taxonomy" id="1401079"/>
    <lineage>
        <taxon>Bacteria</taxon>
        <taxon>Bacillati</taxon>
        <taxon>Bacillota</taxon>
        <taxon>Clostridia</taxon>
        <taxon>Peptostreptococcales</taxon>
        <taxon>Anaerovoracaceae</taxon>
        <taxon>Mogibacterium</taxon>
    </lineage>
</organism>
<dbReference type="AlphaFoldDB" id="X8IP87"/>
<gene>
    <name evidence="1" type="ORF">HMPREF0581_0122</name>
</gene>
<name>X8IP87_9FIRM</name>
<reference evidence="1 2" key="1">
    <citation type="submission" date="2014-01" db="EMBL/GenBank/DDBJ databases">
        <authorList>
            <person name="Durkin A.S."/>
            <person name="McCorrison J."/>
            <person name="Torralba M."/>
            <person name="Gillis M."/>
            <person name="Haft D.H."/>
            <person name="Methe B."/>
            <person name="Sutton G."/>
            <person name="Nelson K.E."/>
        </authorList>
    </citation>
    <scope>NUCLEOTIDE SEQUENCE [LARGE SCALE GENOMIC DNA]</scope>
    <source>
        <strain evidence="1 2">ATCC 33093</strain>
    </source>
</reference>
<accession>X8IP87</accession>
<protein>
    <submittedName>
        <fullName evidence="1">Uncharacterized protein</fullName>
    </submittedName>
</protein>
<comment type="caution">
    <text evidence="1">The sequence shown here is derived from an EMBL/GenBank/DDBJ whole genome shotgun (WGS) entry which is preliminary data.</text>
</comment>
<sequence length="43" mass="4675">MDTHKVLLLGVANYKCEICCVKNIKAKNTTREGGKSAYIICSG</sequence>
<evidence type="ECO:0000313" key="1">
    <source>
        <dbReference type="EMBL" id="EUC51452.1"/>
    </source>
</evidence>
<proteinExistence type="predicted"/>